<keyword evidence="2" id="KW-0732">Signal</keyword>
<accession>A0ABY6FTB5</accession>
<feature type="chain" id="PRO_5047509148" evidence="2">
    <location>
        <begin position="38"/>
        <end position="1048"/>
    </location>
</feature>
<protein>
    <submittedName>
        <fullName evidence="3">Uncharacterized protein</fullName>
    </submittedName>
</protein>
<sequence>MNSRPFAAAVRGLLGGRFAGAVRMSVASVLAVTLAMAAVPPPAAAVSGDAIENLSAVRAAPEPGFTPVPASLPAVDSGVGIGSRLSADASGEVFLGSAAEGQGAALIRLTVFEPGTSQTVYTTADTAVLHAQQGITTSTTVLLPMAAGSVELWTDAEADIRVEPLAYFHGDQVSGGATIALPEPVVQADTATGLAGSALTSVPLWIGLTGEGGVSATLARSVHVVLDVTLAEADDVVLGDGQRMALPTGRSIVATIVDAEDQGGVTVGLGRSGNTGTLRATVTGWVAEAAEDTSGANHRGSYVVNTEHRPATRLDVSAGTAPQEVRLSDDHDSAYALALVQTSNVSGGDTTTLAWGPEVRGRSTGVAVDRAAGAQPQLALVPVDTGGTQLSIRRGSATVSLQPLGSFLGDPVPHNASDPAAITITSPSDRQSLDLTETGYFTLEGTVSTGGNSVDRIAISSPDVGFIGLAELNPAGDELTWSFRALAPEDGDFDYVATVFDRSDPGTARASDRVRLTLDVAEEGDTVVSPEAQVFHLETTELEFEVLDEFSLRFTERPELEPGDIIVSAPLPSAPSGFLGRMSSMDLVSGSWEVSTVEVPLEELFLQVDIDETEDYGEGDDVAVQDLIAQTTDPLEVISGSYTPVGEDGTPGPEMPVSDVQVLDENGNTHSPVPGTYAQIAAGEDVDLELSSDEFNVPDPADFKTACRLPGTDGQEPLGEDIGDDGEWRAPVAHAPGDGSCGGQLKGPGASLSADWTTKVDASVAAVVENGVPKIRTAGKKLEPWEFEAWSEKQRGDEGGVAVRGGGELNLGFAFVLKTKLSFKWKVIPRGVSIEEFRIEFNSKLKASASVQAWLQVESRWNVNLKVAEVALPTTTFMAGPIPVAITNRLNFAMVINGTLRAEADIPAIGIERADTFGFVYSSAKGMKRIKEDTPTTYVLPKPRQVAGATAFSFEGEVAAGPQVSYQSRIYSFAGPDITLSARSGYAAKLGVTGIPPTEAEIEASIFLALGLTGSAKLTLLRWDLLDLTIFQVGVRLNLLEYRDKWTL</sequence>
<proteinExistence type="predicted"/>
<evidence type="ECO:0000313" key="4">
    <source>
        <dbReference type="Proteomes" id="UP001063368"/>
    </source>
</evidence>
<dbReference type="EMBL" id="CP106856">
    <property type="protein sequence ID" value="UYB36466.1"/>
    <property type="molecule type" value="Genomic_DNA"/>
</dbReference>
<dbReference type="Proteomes" id="UP001063368">
    <property type="component" value="Chromosome"/>
</dbReference>
<feature type="region of interest" description="Disordered" evidence="1">
    <location>
        <begin position="706"/>
        <end position="749"/>
    </location>
</feature>
<feature type="signal peptide" evidence="2">
    <location>
        <begin position="1"/>
        <end position="37"/>
    </location>
</feature>
<keyword evidence="4" id="KW-1185">Reference proteome</keyword>
<name>A0ABY6FTB5_9MICC</name>
<evidence type="ECO:0000256" key="2">
    <source>
        <dbReference type="SAM" id="SignalP"/>
    </source>
</evidence>
<reference evidence="3" key="1">
    <citation type="submission" date="2022-09" db="EMBL/GenBank/DDBJ databases">
        <authorList>
            <person name="Li D."/>
            <person name="Cheng J."/>
            <person name="Li Y."/>
        </authorList>
    </citation>
    <scope>NUCLEOTIDE SEQUENCE</scope>
    <source>
        <strain evidence="3">DL</strain>
    </source>
</reference>
<organism evidence="3 4">
    <name type="scientific">Arthrobacter koreensis</name>
    <dbReference type="NCBI Taxonomy" id="199136"/>
    <lineage>
        <taxon>Bacteria</taxon>
        <taxon>Bacillati</taxon>
        <taxon>Actinomycetota</taxon>
        <taxon>Actinomycetes</taxon>
        <taxon>Micrococcales</taxon>
        <taxon>Micrococcaceae</taxon>
        <taxon>Arthrobacter</taxon>
    </lineage>
</organism>
<dbReference type="RefSeq" id="WP_263128158.1">
    <property type="nucleotide sequence ID" value="NZ_CP106856.1"/>
</dbReference>
<evidence type="ECO:0000256" key="1">
    <source>
        <dbReference type="SAM" id="MobiDB-lite"/>
    </source>
</evidence>
<gene>
    <name evidence="3" type="ORF">N9A08_01905</name>
</gene>
<evidence type="ECO:0000313" key="3">
    <source>
        <dbReference type="EMBL" id="UYB36466.1"/>
    </source>
</evidence>